<organism evidence="1 2">
    <name type="scientific">Kitasatospora saccharophila</name>
    <dbReference type="NCBI Taxonomy" id="407973"/>
    <lineage>
        <taxon>Bacteria</taxon>
        <taxon>Bacillati</taxon>
        <taxon>Actinomycetota</taxon>
        <taxon>Actinomycetes</taxon>
        <taxon>Kitasatosporales</taxon>
        <taxon>Streptomycetaceae</taxon>
        <taxon>Kitasatospora</taxon>
    </lineage>
</organism>
<protein>
    <submittedName>
        <fullName evidence="1">Uncharacterized protein</fullName>
    </submittedName>
</protein>
<dbReference type="Proteomes" id="UP001500897">
    <property type="component" value="Unassembled WGS sequence"/>
</dbReference>
<accession>A0ABN2WUQ7</accession>
<gene>
    <name evidence="1" type="ORF">GCM10009759_29780</name>
</gene>
<sequence length="97" mass="10412">MRSFEVHFFRVRPLGDAGSLDLRPCLVLVPDRDSNDPQSPQPVHLLTPTTCLITYGPPQGGREGTFKTVPTVVVVSAAGAESVMTNPSLRQVQAALV</sequence>
<comment type="caution">
    <text evidence="1">The sequence shown here is derived from an EMBL/GenBank/DDBJ whole genome shotgun (WGS) entry which is preliminary data.</text>
</comment>
<proteinExistence type="predicted"/>
<keyword evidence="2" id="KW-1185">Reference proteome</keyword>
<reference evidence="1 2" key="1">
    <citation type="journal article" date="2019" name="Int. J. Syst. Evol. Microbiol.">
        <title>The Global Catalogue of Microorganisms (GCM) 10K type strain sequencing project: providing services to taxonomists for standard genome sequencing and annotation.</title>
        <authorList>
            <consortium name="The Broad Institute Genomics Platform"/>
            <consortium name="The Broad Institute Genome Sequencing Center for Infectious Disease"/>
            <person name="Wu L."/>
            <person name="Ma J."/>
        </authorList>
    </citation>
    <scope>NUCLEOTIDE SEQUENCE [LARGE SCALE GENOMIC DNA]</scope>
    <source>
        <strain evidence="1 2">JCM 14559</strain>
    </source>
</reference>
<dbReference type="EMBL" id="BAAANS010000017">
    <property type="protein sequence ID" value="GAA2098626.1"/>
    <property type="molecule type" value="Genomic_DNA"/>
</dbReference>
<name>A0ABN2WUQ7_9ACTN</name>
<evidence type="ECO:0000313" key="2">
    <source>
        <dbReference type="Proteomes" id="UP001500897"/>
    </source>
</evidence>
<evidence type="ECO:0000313" key="1">
    <source>
        <dbReference type="EMBL" id="GAA2098626.1"/>
    </source>
</evidence>